<dbReference type="SUPFAM" id="SSF140860">
    <property type="entry name" value="Pseudo ankyrin repeat-like"/>
    <property type="match status" value="1"/>
</dbReference>
<reference evidence="2" key="2">
    <citation type="submission" date="2015-01" db="EMBL/GenBank/DDBJ databases">
        <title>Evolutionary Origins and Diversification of the Mycorrhizal Mutualists.</title>
        <authorList>
            <consortium name="DOE Joint Genome Institute"/>
            <consortium name="Mycorrhizal Genomics Consortium"/>
            <person name="Kohler A."/>
            <person name="Kuo A."/>
            <person name="Nagy L.G."/>
            <person name="Floudas D."/>
            <person name="Copeland A."/>
            <person name="Barry K.W."/>
            <person name="Cichocki N."/>
            <person name="Veneault-Fourrey C."/>
            <person name="LaButti K."/>
            <person name="Lindquist E.A."/>
            <person name="Lipzen A."/>
            <person name="Lundell T."/>
            <person name="Morin E."/>
            <person name="Murat C."/>
            <person name="Riley R."/>
            <person name="Ohm R."/>
            <person name="Sun H."/>
            <person name="Tunlid A."/>
            <person name="Henrissat B."/>
            <person name="Grigoriev I.V."/>
            <person name="Hibbett D.S."/>
            <person name="Martin F."/>
        </authorList>
    </citation>
    <scope>NUCLEOTIDE SEQUENCE [LARGE SCALE GENOMIC DNA]</scope>
    <source>
        <strain evidence="2">MAFF 305830</strain>
    </source>
</reference>
<evidence type="ECO:0000313" key="2">
    <source>
        <dbReference type="Proteomes" id="UP000054097"/>
    </source>
</evidence>
<dbReference type="OrthoDB" id="539213at2759"/>
<protein>
    <submittedName>
        <fullName evidence="1">Uncharacterized protein</fullName>
    </submittedName>
</protein>
<dbReference type="AlphaFoldDB" id="A0A0C3B456"/>
<gene>
    <name evidence="1" type="ORF">M408DRAFT_330654</name>
</gene>
<dbReference type="HOGENOM" id="CLU_063486_0_0_1"/>
<dbReference type="Proteomes" id="UP000054097">
    <property type="component" value="Unassembled WGS sequence"/>
</dbReference>
<evidence type="ECO:0000313" key="1">
    <source>
        <dbReference type="EMBL" id="KIM26271.1"/>
    </source>
</evidence>
<reference evidence="1 2" key="1">
    <citation type="submission" date="2014-04" db="EMBL/GenBank/DDBJ databases">
        <authorList>
            <consortium name="DOE Joint Genome Institute"/>
            <person name="Kuo A."/>
            <person name="Zuccaro A."/>
            <person name="Kohler A."/>
            <person name="Nagy L.G."/>
            <person name="Floudas D."/>
            <person name="Copeland A."/>
            <person name="Barry K.W."/>
            <person name="Cichocki N."/>
            <person name="Veneault-Fourrey C."/>
            <person name="LaButti K."/>
            <person name="Lindquist E.A."/>
            <person name="Lipzen A."/>
            <person name="Lundell T."/>
            <person name="Morin E."/>
            <person name="Murat C."/>
            <person name="Sun H."/>
            <person name="Tunlid A."/>
            <person name="Henrissat B."/>
            <person name="Grigoriev I.V."/>
            <person name="Hibbett D.S."/>
            <person name="Martin F."/>
            <person name="Nordberg H.P."/>
            <person name="Cantor M.N."/>
            <person name="Hua S.X."/>
        </authorList>
    </citation>
    <scope>NUCLEOTIDE SEQUENCE [LARGE SCALE GENOMIC DNA]</scope>
    <source>
        <strain evidence="1 2">MAFF 305830</strain>
    </source>
</reference>
<organism evidence="1 2">
    <name type="scientific">Serendipita vermifera MAFF 305830</name>
    <dbReference type="NCBI Taxonomy" id="933852"/>
    <lineage>
        <taxon>Eukaryota</taxon>
        <taxon>Fungi</taxon>
        <taxon>Dikarya</taxon>
        <taxon>Basidiomycota</taxon>
        <taxon>Agaricomycotina</taxon>
        <taxon>Agaricomycetes</taxon>
        <taxon>Sebacinales</taxon>
        <taxon>Serendipitaceae</taxon>
        <taxon>Serendipita</taxon>
    </lineage>
</organism>
<name>A0A0C3B456_SERVB</name>
<dbReference type="STRING" id="933852.A0A0C3B456"/>
<dbReference type="Gene3D" id="1.25.40.20">
    <property type="entry name" value="Ankyrin repeat-containing domain"/>
    <property type="match status" value="1"/>
</dbReference>
<keyword evidence="2" id="KW-1185">Reference proteome</keyword>
<dbReference type="EMBL" id="KN824307">
    <property type="protein sequence ID" value="KIM26271.1"/>
    <property type="molecule type" value="Genomic_DNA"/>
</dbReference>
<sequence>MSFPRDSSVFNKFRFASLPVELFYEIHIYARNPNLPIASKHIYMTLSNAPRSVKALYILNIWTSYPTIGEYLVRGGLNRILKYPICTREVIEYCFTLLVPPYHLRPPNNWTEPPPWRPTITIKMTFSIPSRLIYDIAQPSTRKNAAAFVEYLCNLPPVYCQRLPDRLERGILVLCPIGNSEKPLVTAIEARSISLVRSLLRCGMHPGSRNNAPVRAAIEQRDLALVKLVIDGDMEPMVTSKGDEMPDLHEYQRISVPVDRSMLKRAIKMQAKDIVEWFIKDKGLTLP</sequence>
<proteinExistence type="predicted"/>
<accession>A0A0C3B456</accession>
<dbReference type="InterPro" id="IPR036770">
    <property type="entry name" value="Ankyrin_rpt-contain_sf"/>
</dbReference>